<dbReference type="SUPFAM" id="SSF49464">
    <property type="entry name" value="Carboxypeptidase regulatory domain-like"/>
    <property type="match status" value="1"/>
</dbReference>
<name>A0A225EFH1_9BACT</name>
<comment type="caution">
    <text evidence="2">The sequence shown here is derived from an EMBL/GenBank/DDBJ whole genome shotgun (WGS) entry which is preliminary data.</text>
</comment>
<feature type="chain" id="PRO_5012443276" evidence="1">
    <location>
        <begin position="18"/>
        <end position="259"/>
    </location>
</feature>
<proteinExistence type="predicted"/>
<dbReference type="InterPro" id="IPR008972">
    <property type="entry name" value="Cupredoxin"/>
</dbReference>
<dbReference type="EMBL" id="NIDE01000001">
    <property type="protein sequence ID" value="OWK46987.1"/>
    <property type="molecule type" value="Genomic_DNA"/>
</dbReference>
<keyword evidence="1" id="KW-0732">Signal</keyword>
<organism evidence="2 3">
    <name type="scientific">Fimbriiglobus ruber</name>
    <dbReference type="NCBI Taxonomy" id="1908690"/>
    <lineage>
        <taxon>Bacteria</taxon>
        <taxon>Pseudomonadati</taxon>
        <taxon>Planctomycetota</taxon>
        <taxon>Planctomycetia</taxon>
        <taxon>Gemmatales</taxon>
        <taxon>Gemmataceae</taxon>
        <taxon>Fimbriiglobus</taxon>
    </lineage>
</organism>
<dbReference type="InterPro" id="IPR008969">
    <property type="entry name" value="CarboxyPept-like_regulatory"/>
</dbReference>
<sequence length="259" mass="28445">MLKFCSLALLAGLTALAGGFNTLRADDWGNLKGQIKLSKAPEKRAIAVTTDKEHCLSKGDQFYEDLIVSPKSGGVKYVIVWLRPDTTERKDPFPKDKIKPSLAAAPAVNHVVDQPCCQFIPRVVAARTGDTLEFKNSSPVPHNTNYSSDEDPFNVTIPPGKSHKAPKPLTAQATPIPFKCDIHPWMAGRLRVFDHPYFAVTDDDGKFEIKDAPAGKWRLVIWQENGFHKGRAGILGEPVEIKAGTTTELPAVELELPKP</sequence>
<dbReference type="Proteomes" id="UP000214646">
    <property type="component" value="Unassembled WGS sequence"/>
</dbReference>
<feature type="signal peptide" evidence="1">
    <location>
        <begin position="1"/>
        <end position="17"/>
    </location>
</feature>
<evidence type="ECO:0000256" key="1">
    <source>
        <dbReference type="SAM" id="SignalP"/>
    </source>
</evidence>
<protein>
    <submittedName>
        <fullName evidence="2">Copper binding protein, plastocyanin/azurin family</fullName>
    </submittedName>
</protein>
<gene>
    <name evidence="2" type="ORF">FRUB_00686</name>
</gene>
<keyword evidence="3" id="KW-1185">Reference proteome</keyword>
<dbReference type="AlphaFoldDB" id="A0A225EFH1"/>
<evidence type="ECO:0000313" key="2">
    <source>
        <dbReference type="EMBL" id="OWK46987.1"/>
    </source>
</evidence>
<dbReference type="Gene3D" id="2.60.40.420">
    <property type="entry name" value="Cupredoxins - blue copper proteins"/>
    <property type="match status" value="1"/>
</dbReference>
<evidence type="ECO:0000313" key="3">
    <source>
        <dbReference type="Proteomes" id="UP000214646"/>
    </source>
</evidence>
<accession>A0A225EFH1</accession>
<dbReference type="SUPFAM" id="SSF49503">
    <property type="entry name" value="Cupredoxins"/>
    <property type="match status" value="1"/>
</dbReference>
<reference evidence="3" key="1">
    <citation type="submission" date="2017-06" db="EMBL/GenBank/DDBJ databases">
        <title>Genome analysis of Fimbriiglobus ruber SP5, the first member of the order Planctomycetales with confirmed chitinolytic capability.</title>
        <authorList>
            <person name="Ravin N.V."/>
            <person name="Rakitin A.L."/>
            <person name="Ivanova A.A."/>
            <person name="Beletsky A.V."/>
            <person name="Kulichevskaya I.S."/>
            <person name="Mardanov A.V."/>
            <person name="Dedysh S.N."/>
        </authorList>
    </citation>
    <scope>NUCLEOTIDE SEQUENCE [LARGE SCALE GENOMIC DNA]</scope>
    <source>
        <strain evidence="3">SP5</strain>
    </source>
</reference>
<dbReference type="OrthoDB" id="9772097at2"/>
<dbReference type="RefSeq" id="WP_088252143.1">
    <property type="nucleotide sequence ID" value="NZ_NIDE01000001.1"/>
</dbReference>